<dbReference type="EMBL" id="BSNS01000007">
    <property type="protein sequence ID" value="GLQ54471.1"/>
    <property type="molecule type" value="Genomic_DNA"/>
</dbReference>
<name>A0ABQ5W3K5_9HYPH</name>
<keyword evidence="4" id="KW-1185">Reference proteome</keyword>
<comment type="similarity">
    <text evidence="1">Belongs to the SDHAF4 family.</text>
</comment>
<gene>
    <name evidence="3" type="ORF">GCM10010862_17300</name>
</gene>
<sequence>MTRQPQTDTPQTVKPEAKPAKPLSPAAKRALAEAEARRREIDARTTKAPAEKGGRGGLEPGRYGDWEIKGLTSDF</sequence>
<evidence type="ECO:0000313" key="3">
    <source>
        <dbReference type="EMBL" id="GLQ54471.1"/>
    </source>
</evidence>
<proteinExistence type="inferred from homology"/>
<feature type="compositionally biased region" description="Polar residues" evidence="2">
    <location>
        <begin position="1"/>
        <end position="12"/>
    </location>
</feature>
<comment type="caution">
    <text evidence="3">The sequence shown here is derived from an EMBL/GenBank/DDBJ whole genome shotgun (WGS) entry which is preliminary data.</text>
</comment>
<evidence type="ECO:0000256" key="1">
    <source>
        <dbReference type="ARBA" id="ARBA00005701"/>
    </source>
</evidence>
<dbReference type="Proteomes" id="UP001156691">
    <property type="component" value="Unassembled WGS sequence"/>
</dbReference>
<dbReference type="InterPro" id="IPR012875">
    <property type="entry name" value="SDHF4"/>
</dbReference>
<evidence type="ECO:0008006" key="5">
    <source>
        <dbReference type="Google" id="ProtNLM"/>
    </source>
</evidence>
<evidence type="ECO:0000313" key="4">
    <source>
        <dbReference type="Proteomes" id="UP001156691"/>
    </source>
</evidence>
<dbReference type="RefSeq" id="WP_284339903.1">
    <property type="nucleotide sequence ID" value="NZ_BSNS01000007.1"/>
</dbReference>
<feature type="compositionally biased region" description="Low complexity" evidence="2">
    <location>
        <begin position="20"/>
        <end position="29"/>
    </location>
</feature>
<reference evidence="4" key="1">
    <citation type="journal article" date="2019" name="Int. J. Syst. Evol. Microbiol.">
        <title>The Global Catalogue of Microorganisms (GCM) 10K type strain sequencing project: providing services to taxonomists for standard genome sequencing and annotation.</title>
        <authorList>
            <consortium name="The Broad Institute Genomics Platform"/>
            <consortium name="The Broad Institute Genome Sequencing Center for Infectious Disease"/>
            <person name="Wu L."/>
            <person name="Ma J."/>
        </authorList>
    </citation>
    <scope>NUCLEOTIDE SEQUENCE [LARGE SCALE GENOMIC DNA]</scope>
    <source>
        <strain evidence="4">NBRC 112416</strain>
    </source>
</reference>
<organism evidence="3 4">
    <name type="scientific">Devosia nitrariae</name>
    <dbReference type="NCBI Taxonomy" id="2071872"/>
    <lineage>
        <taxon>Bacteria</taxon>
        <taxon>Pseudomonadati</taxon>
        <taxon>Pseudomonadota</taxon>
        <taxon>Alphaproteobacteria</taxon>
        <taxon>Hyphomicrobiales</taxon>
        <taxon>Devosiaceae</taxon>
        <taxon>Devosia</taxon>
    </lineage>
</organism>
<evidence type="ECO:0000256" key="2">
    <source>
        <dbReference type="SAM" id="MobiDB-lite"/>
    </source>
</evidence>
<feature type="compositionally biased region" description="Basic and acidic residues" evidence="2">
    <location>
        <begin position="30"/>
        <end position="54"/>
    </location>
</feature>
<protein>
    <recommendedName>
        <fullName evidence="5">DUF1674 domain-containing protein</fullName>
    </recommendedName>
</protein>
<feature type="region of interest" description="Disordered" evidence="2">
    <location>
        <begin position="1"/>
        <end position="75"/>
    </location>
</feature>
<accession>A0ABQ5W3K5</accession>
<dbReference type="Pfam" id="PF07896">
    <property type="entry name" value="DUF1674"/>
    <property type="match status" value="1"/>
</dbReference>